<dbReference type="GO" id="GO:0042597">
    <property type="term" value="C:periplasmic space"/>
    <property type="evidence" value="ECO:0007669"/>
    <property type="project" value="UniProtKB-SubCell"/>
</dbReference>
<evidence type="ECO:0000256" key="4">
    <source>
        <dbReference type="ARBA" id="ARBA00023239"/>
    </source>
</evidence>
<dbReference type="Pfam" id="PF05426">
    <property type="entry name" value="Alginate_lyase"/>
    <property type="match status" value="1"/>
</dbReference>
<dbReference type="InterPro" id="IPR008397">
    <property type="entry name" value="Alginate_lyase_dom"/>
</dbReference>
<protein>
    <submittedName>
        <fullName evidence="7">Heparinase II/III family protein</fullName>
    </submittedName>
</protein>
<reference evidence="7" key="1">
    <citation type="journal article" date="2021" name="PeerJ">
        <title>Extensive microbial diversity within the chicken gut microbiome revealed by metagenomics and culture.</title>
        <authorList>
            <person name="Gilroy R."/>
            <person name="Ravi A."/>
            <person name="Getino M."/>
            <person name="Pursley I."/>
            <person name="Horton D.L."/>
            <person name="Alikhan N.F."/>
            <person name="Baker D."/>
            <person name="Gharbi K."/>
            <person name="Hall N."/>
            <person name="Watson M."/>
            <person name="Adriaenssens E.M."/>
            <person name="Foster-Nyarko E."/>
            <person name="Jarju S."/>
            <person name="Secka A."/>
            <person name="Antonio M."/>
            <person name="Oren A."/>
            <person name="Chaudhuri R.R."/>
            <person name="La Ragione R."/>
            <person name="Hildebrand F."/>
            <person name="Pallen M.J."/>
        </authorList>
    </citation>
    <scope>NUCLEOTIDE SEQUENCE</scope>
    <source>
        <strain evidence="7">ChiBcec1-1630</strain>
    </source>
</reference>
<comment type="caution">
    <text evidence="7">The sequence shown here is derived from an EMBL/GenBank/DDBJ whole genome shotgun (WGS) entry which is preliminary data.</text>
</comment>
<feature type="domain" description="Alginate lyase" evidence="5">
    <location>
        <begin position="101"/>
        <end position="277"/>
    </location>
</feature>
<keyword evidence="2" id="KW-0732">Signal</keyword>
<organism evidence="7 8">
    <name type="scientific">Candidatus Eisenbergiella intestinigallinarum</name>
    <dbReference type="NCBI Taxonomy" id="2838549"/>
    <lineage>
        <taxon>Bacteria</taxon>
        <taxon>Bacillati</taxon>
        <taxon>Bacillota</taxon>
        <taxon>Clostridia</taxon>
        <taxon>Lachnospirales</taxon>
        <taxon>Lachnospiraceae</taxon>
        <taxon>Eisenbergiella</taxon>
    </lineage>
</organism>
<proteinExistence type="predicted"/>
<dbReference type="GO" id="GO:0016829">
    <property type="term" value="F:lyase activity"/>
    <property type="evidence" value="ECO:0007669"/>
    <property type="project" value="UniProtKB-KW"/>
</dbReference>
<dbReference type="Gene3D" id="1.50.10.100">
    <property type="entry name" value="Chondroitin AC/alginate lyase"/>
    <property type="match status" value="1"/>
</dbReference>
<evidence type="ECO:0000259" key="6">
    <source>
        <dbReference type="Pfam" id="PF07940"/>
    </source>
</evidence>
<dbReference type="PANTHER" id="PTHR39210">
    <property type="entry name" value="HEPARIN-SULFATE LYASE"/>
    <property type="match status" value="1"/>
</dbReference>
<keyword evidence="3" id="KW-0574">Periplasm</keyword>
<comment type="subcellular location">
    <subcellularLocation>
        <location evidence="1">Periplasm</location>
    </subcellularLocation>
</comment>
<dbReference type="EMBL" id="DWVS01000356">
    <property type="protein sequence ID" value="HJC89072.1"/>
    <property type="molecule type" value="Genomic_DNA"/>
</dbReference>
<evidence type="ECO:0000256" key="3">
    <source>
        <dbReference type="ARBA" id="ARBA00022764"/>
    </source>
</evidence>
<dbReference type="Pfam" id="PF07940">
    <property type="entry name" value="Hepar_II_III_C"/>
    <property type="match status" value="1"/>
</dbReference>
<dbReference type="AlphaFoldDB" id="A0A9D2QP30"/>
<reference evidence="7" key="2">
    <citation type="submission" date="2021-04" db="EMBL/GenBank/DDBJ databases">
        <authorList>
            <person name="Gilroy R."/>
        </authorList>
    </citation>
    <scope>NUCLEOTIDE SEQUENCE</scope>
    <source>
        <strain evidence="7">ChiBcec1-1630</strain>
    </source>
</reference>
<accession>A0A9D2QP30</accession>
<evidence type="ECO:0000256" key="2">
    <source>
        <dbReference type="ARBA" id="ARBA00022729"/>
    </source>
</evidence>
<dbReference type="PANTHER" id="PTHR39210:SF1">
    <property type="entry name" value="HEPARIN-SULFATE LYASE"/>
    <property type="match status" value="1"/>
</dbReference>
<name>A0A9D2QP30_9FIRM</name>
<dbReference type="Proteomes" id="UP000823922">
    <property type="component" value="Unassembled WGS sequence"/>
</dbReference>
<evidence type="ECO:0000313" key="7">
    <source>
        <dbReference type="EMBL" id="HJC89072.1"/>
    </source>
</evidence>
<evidence type="ECO:0000256" key="1">
    <source>
        <dbReference type="ARBA" id="ARBA00004418"/>
    </source>
</evidence>
<feature type="domain" description="Heparinase II/III-like C-terminal" evidence="6">
    <location>
        <begin position="381"/>
        <end position="456"/>
    </location>
</feature>
<evidence type="ECO:0000259" key="5">
    <source>
        <dbReference type="Pfam" id="PF05426"/>
    </source>
</evidence>
<dbReference type="InterPro" id="IPR012480">
    <property type="entry name" value="Hepar_II_III_C"/>
</dbReference>
<gene>
    <name evidence="7" type="ORF">H9926_13795</name>
</gene>
<sequence>MIQFTKEERKELKKRAARQPEVVARLKENVREVMERPVLVPKEGIANWTLYYYCPKCSVQLEFDWDGERSHRCPACGIVYSGEPYDSAWWGLVNSRNYNAAHEMGLIYAATGEKVYAQKSVEILLAYAKHYPDYQVHGNIPYNGPGRSGAQTLDEANFQRNLAMAYDLVEETMTQEEKEYVRDRMFLPGAKFLMEHRKDQLHNHEVIISSAIAVIGILFERKDFIRFAVYEKYGLLYQLEHGMLPYHMWFEGSFGYHFYALQSFFDFEKFAIHTEYSHIHHPNYLAMMEVLADYLQPDGRMPMLNDTTLHHTDSELYQYEFAWRQMKSDRLLWILNRLYQGRERSNPEAFFYGEDTLPEVPDARAAEWVDRNYHTPVETYGHTILRGSHGRYLLFKHDTYGGEHDHYDRLGISYMAFGKPVSVDLGTTGYGAILHYDYYKNTGTHNTVVIGEENQAPAACRLLQYEDDGETVYVTAECDWTAPYEMPDSFTIVQWKKENYETVKMTRKIAWTDSCFAEAFYVTGADEALPVDWIMHLKGEVLEGRGEVCKDTFSDRKPFSWFRNASHLEGKRIRTVLEGVVTDLYCAPLGGEIWLAEGPDNPSTGMLNQVIVRRRGKDVCFLNVVESHQGEPVIDHVEFLQEPDGSWRICVTEQDGRKRIFDMSI</sequence>
<keyword evidence="4" id="KW-0456">Lyase</keyword>
<evidence type="ECO:0000313" key="8">
    <source>
        <dbReference type="Proteomes" id="UP000823922"/>
    </source>
</evidence>
<dbReference type="SUPFAM" id="SSF48230">
    <property type="entry name" value="Chondroitin AC/alginate lyase"/>
    <property type="match status" value="1"/>
</dbReference>
<dbReference type="Gene3D" id="2.70.98.70">
    <property type="match status" value="1"/>
</dbReference>
<dbReference type="InterPro" id="IPR008929">
    <property type="entry name" value="Chondroitin_lyas"/>
</dbReference>